<evidence type="ECO:0000313" key="2">
    <source>
        <dbReference type="EMBL" id="KAE8076358.1"/>
    </source>
</evidence>
<organism evidence="2 3">
    <name type="scientific">Carpinus fangiana</name>
    <dbReference type="NCBI Taxonomy" id="176857"/>
    <lineage>
        <taxon>Eukaryota</taxon>
        <taxon>Viridiplantae</taxon>
        <taxon>Streptophyta</taxon>
        <taxon>Embryophyta</taxon>
        <taxon>Tracheophyta</taxon>
        <taxon>Spermatophyta</taxon>
        <taxon>Magnoliopsida</taxon>
        <taxon>eudicotyledons</taxon>
        <taxon>Gunneridae</taxon>
        <taxon>Pentapetalae</taxon>
        <taxon>rosids</taxon>
        <taxon>fabids</taxon>
        <taxon>Fagales</taxon>
        <taxon>Betulaceae</taxon>
        <taxon>Carpinus</taxon>
    </lineage>
</organism>
<gene>
    <name evidence="2" type="ORF">FH972_015015</name>
</gene>
<sequence>MEDNTDQKGMVGGGDGYRGVPVHSQVMKIKQEIEKIKHPSLQQAEMRRVLLRGFARERSPSPLGLTERPIPVGNA</sequence>
<dbReference type="PANTHER" id="PTHR34780:SF2">
    <property type="entry name" value="GENOME ASSEMBLY, CHROMOSOME: A02"/>
    <property type="match status" value="1"/>
</dbReference>
<feature type="region of interest" description="Disordered" evidence="1">
    <location>
        <begin position="1"/>
        <end position="20"/>
    </location>
</feature>
<name>A0A5N6RE70_9ROSI</name>
<evidence type="ECO:0000256" key="1">
    <source>
        <dbReference type="SAM" id="MobiDB-lite"/>
    </source>
</evidence>
<protein>
    <submittedName>
        <fullName evidence="2">Uncharacterized protein</fullName>
    </submittedName>
</protein>
<dbReference type="AlphaFoldDB" id="A0A5N6RE70"/>
<reference evidence="2 3" key="1">
    <citation type="submission" date="2019-06" db="EMBL/GenBank/DDBJ databases">
        <title>A chromosomal-level reference genome of Carpinus fangiana (Coryloideae, Betulaceae).</title>
        <authorList>
            <person name="Yang X."/>
            <person name="Wang Z."/>
            <person name="Zhang L."/>
            <person name="Hao G."/>
            <person name="Liu J."/>
            <person name="Yang Y."/>
        </authorList>
    </citation>
    <scope>NUCLEOTIDE SEQUENCE [LARGE SCALE GENOMIC DNA]</scope>
    <source>
        <strain evidence="2">Cfa_2016G</strain>
        <tissue evidence="2">Leaf</tissue>
    </source>
</reference>
<accession>A0A5N6RE70</accession>
<dbReference type="Proteomes" id="UP000327013">
    <property type="component" value="Chromosome 6"/>
</dbReference>
<dbReference type="EMBL" id="CM017326">
    <property type="protein sequence ID" value="KAE8076358.1"/>
    <property type="molecule type" value="Genomic_DNA"/>
</dbReference>
<dbReference type="OrthoDB" id="1879501at2759"/>
<keyword evidence="3" id="KW-1185">Reference proteome</keyword>
<evidence type="ECO:0000313" key="3">
    <source>
        <dbReference type="Proteomes" id="UP000327013"/>
    </source>
</evidence>
<dbReference type="PANTHER" id="PTHR34780">
    <property type="entry name" value="OS08G0427800 PROTEIN"/>
    <property type="match status" value="1"/>
</dbReference>
<proteinExistence type="predicted"/>